<dbReference type="InterPro" id="IPR019791">
    <property type="entry name" value="Haem_peroxidase_animal"/>
</dbReference>
<dbReference type="PANTHER" id="PTHR11903:SF37">
    <property type="entry name" value="PSI-PRODUCING OXYGENASE A"/>
    <property type="match status" value="1"/>
</dbReference>
<dbReference type="Gene3D" id="1.10.640.10">
    <property type="entry name" value="Haem peroxidase domain superfamily, animal type"/>
    <property type="match status" value="1"/>
</dbReference>
<keyword evidence="4" id="KW-0560">Oxidoreductase</keyword>
<dbReference type="GO" id="GO:0051213">
    <property type="term" value="F:dioxygenase activity"/>
    <property type="evidence" value="ECO:0007669"/>
    <property type="project" value="UniProtKB-KW"/>
</dbReference>
<evidence type="ECO:0000256" key="2">
    <source>
        <dbReference type="ARBA" id="ARBA00022723"/>
    </source>
</evidence>
<protein>
    <recommendedName>
        <fullName evidence="10">Heme peroxidase</fullName>
    </recommendedName>
</protein>
<dbReference type="InterPro" id="IPR037120">
    <property type="entry name" value="Haem_peroxidase_sf_animal"/>
</dbReference>
<evidence type="ECO:0000256" key="4">
    <source>
        <dbReference type="ARBA" id="ARBA00023002"/>
    </source>
</evidence>
<organism evidence="8 9">
    <name type="scientific">Exophiala sideris</name>
    <dbReference type="NCBI Taxonomy" id="1016849"/>
    <lineage>
        <taxon>Eukaryota</taxon>
        <taxon>Fungi</taxon>
        <taxon>Dikarya</taxon>
        <taxon>Ascomycota</taxon>
        <taxon>Pezizomycotina</taxon>
        <taxon>Eurotiomycetes</taxon>
        <taxon>Chaetothyriomycetidae</taxon>
        <taxon>Chaetothyriales</taxon>
        <taxon>Herpotrichiellaceae</taxon>
        <taxon>Exophiala</taxon>
    </lineage>
</organism>
<keyword evidence="1 6" id="KW-0349">Heme</keyword>
<gene>
    <name evidence="8" type="ORF">PV11_08425</name>
</gene>
<keyword evidence="5 6" id="KW-0408">Iron</keyword>
<feature type="binding site" description="axial binding residue" evidence="6">
    <location>
        <position position="399"/>
    </location>
    <ligand>
        <name>heme b</name>
        <dbReference type="ChEBI" id="CHEBI:60344"/>
    </ligand>
    <ligandPart>
        <name>Fe</name>
        <dbReference type="ChEBI" id="CHEBI:18248"/>
    </ligandPart>
</feature>
<evidence type="ECO:0000256" key="7">
    <source>
        <dbReference type="SAM" id="MobiDB-lite"/>
    </source>
</evidence>
<feature type="region of interest" description="Disordered" evidence="7">
    <location>
        <begin position="12"/>
        <end position="58"/>
    </location>
</feature>
<evidence type="ECO:0000256" key="6">
    <source>
        <dbReference type="PIRSR" id="PIRSR619791-2"/>
    </source>
</evidence>
<dbReference type="PRINTS" id="PR00457">
    <property type="entry name" value="ANPEROXIDASE"/>
</dbReference>
<evidence type="ECO:0000256" key="1">
    <source>
        <dbReference type="ARBA" id="ARBA00022617"/>
    </source>
</evidence>
<accession>A0A0D1Z269</accession>
<dbReference type="PANTHER" id="PTHR11903">
    <property type="entry name" value="PROSTAGLANDIN G/H SYNTHASE"/>
    <property type="match status" value="1"/>
</dbReference>
<dbReference type="InterPro" id="IPR050783">
    <property type="entry name" value="Oxylipin_biosynth_metab"/>
</dbReference>
<dbReference type="SUPFAM" id="SSF48113">
    <property type="entry name" value="Heme-dependent peroxidases"/>
    <property type="match status" value="1"/>
</dbReference>
<dbReference type="EMBL" id="KN846953">
    <property type="protein sequence ID" value="KIV80968.1"/>
    <property type="molecule type" value="Genomic_DNA"/>
</dbReference>
<dbReference type="OrthoDB" id="823504at2759"/>
<feature type="compositionally biased region" description="Basic and acidic residues" evidence="7">
    <location>
        <begin position="35"/>
        <end position="44"/>
    </location>
</feature>
<dbReference type="GO" id="GO:0020037">
    <property type="term" value="F:heme binding"/>
    <property type="evidence" value="ECO:0007669"/>
    <property type="project" value="InterPro"/>
</dbReference>
<dbReference type="Pfam" id="PF03098">
    <property type="entry name" value="An_peroxidase"/>
    <property type="match status" value="2"/>
</dbReference>
<evidence type="ECO:0000313" key="9">
    <source>
        <dbReference type="Proteomes" id="UP000053599"/>
    </source>
</evidence>
<evidence type="ECO:0000313" key="8">
    <source>
        <dbReference type="EMBL" id="KIV80968.1"/>
    </source>
</evidence>
<dbReference type="GO" id="GO:0046872">
    <property type="term" value="F:metal ion binding"/>
    <property type="evidence" value="ECO:0007669"/>
    <property type="project" value="UniProtKB-KW"/>
</dbReference>
<keyword evidence="3" id="KW-0223">Dioxygenase</keyword>
<keyword evidence="2 6" id="KW-0479">Metal-binding</keyword>
<dbReference type="PROSITE" id="PS50292">
    <property type="entry name" value="PEROXIDASE_3"/>
    <property type="match status" value="1"/>
</dbReference>
<dbReference type="HOGENOM" id="CLU_002329_1_0_1"/>
<dbReference type="InterPro" id="IPR034812">
    <property type="entry name" value="Ppo-like_N"/>
</dbReference>
<evidence type="ECO:0000256" key="3">
    <source>
        <dbReference type="ARBA" id="ARBA00022964"/>
    </source>
</evidence>
<dbReference type="GO" id="GO:0004601">
    <property type="term" value="F:peroxidase activity"/>
    <property type="evidence" value="ECO:0007669"/>
    <property type="project" value="InterPro"/>
</dbReference>
<dbReference type="GO" id="GO:0006631">
    <property type="term" value="P:fatty acid metabolic process"/>
    <property type="evidence" value="ECO:0007669"/>
    <property type="project" value="UniProtKB-ARBA"/>
</dbReference>
<evidence type="ECO:0008006" key="10">
    <source>
        <dbReference type="Google" id="ProtNLM"/>
    </source>
</evidence>
<dbReference type="InterPro" id="IPR010255">
    <property type="entry name" value="Haem_peroxidase_sf"/>
</dbReference>
<dbReference type="CDD" id="cd09817">
    <property type="entry name" value="linoleate_diol_synthase_like"/>
    <property type="match status" value="1"/>
</dbReference>
<dbReference type="GO" id="GO:0006979">
    <property type="term" value="P:response to oxidative stress"/>
    <property type="evidence" value="ECO:0007669"/>
    <property type="project" value="InterPro"/>
</dbReference>
<sequence length="1028" mass="114295">MQSPLTKLQRLLGITPNSEPRAEDGTSNQMTLSRPIDKIDEDHGRRSRQSSSSTATTESKHSNYILSVLKAFNLRNLNTVKDVALVGVNGEPLDDRTYLMERIIQLAADLPVTSTSSATLTNAFLNQLWTDLQHPPQSYLGNNFVFRKADGSGNNILWPHLGAAGQPYARTVRPTLMQPVARPDPAVVFESLLVRKRFEPHPNNISSVLFYLATIIIHDIFHTSHDDFNISETSSYLDLGPLYGSSDEQQKAVRAMRDGKLKPDCFSDVRILGFPPGVGVLLIMFNRSHNHVAETLALIDEGGRFSKILHPRKGLQKTTNPEEDYDEALFQTARLITTGLYINIILKDYVRTILNLNRVDSTWDLDPRSDTGKAIFGHQIPEATGNSVSAEFNLIYRWHSCVSQKDEQWSHELFQKLFGDQEPKNIGAFVSVLNEWAKTLSPDPVKREFADLQRLPNNTYPDEELAKIWTASVSDVAGRYGASHVPAILKNVEILGIIQSRSWNLASLNEFRSYFKLQPHEKFEDINPDPEIAGQLRRLYGHPDNVEIYTSASLLKQPKNPGYLGAAFAPILPFLEQSCLTLSPSSEATVNYGCVLYKLVLNALPNSYRSNSIYAHYPLVTPDENKSILSKLEKADLYNFDTPTQRLRPEMLKSIEACQLEANNADTFGLIWDPAVINPVQRLEKNTQTETFTLARMLLGTVELQHATTAFYQKTLSDLLKSESYRLAGRLQVDMVRDVFNIAHARFVASLFLLPLGASHGSYNEDDIGSLLSALYACTSLESGAAHRFVIAAKRQRAIYQLAEHIQSEVKSIVKSNGSIRPQSKVELRNSIIQAICETSKAGFSTEHIVWHQILPLAAISYVNQARVTAEGLDYLLGQGQAQLQQVQKLSDSSSAARLETINTSIQDIRGNLPPKVLTREVLSPVTVADDARQMELPVGQRVVCTVKPEDAMPTAWGGELSLGVMLSDSALSASLQVLSGLKNLSRAPGPTGTLRRLRQGDLTTYLNLEESASSSHPVSMKVDWDAR</sequence>
<dbReference type="AlphaFoldDB" id="A0A0D1Z269"/>
<evidence type="ECO:0000256" key="5">
    <source>
        <dbReference type="ARBA" id="ARBA00023004"/>
    </source>
</evidence>
<proteinExistence type="predicted"/>
<name>A0A0D1Z269_9EURO</name>
<dbReference type="STRING" id="1016849.A0A0D1Z269"/>
<dbReference type="Proteomes" id="UP000053599">
    <property type="component" value="Unassembled WGS sequence"/>
</dbReference>
<reference evidence="8 9" key="1">
    <citation type="submission" date="2015-01" db="EMBL/GenBank/DDBJ databases">
        <title>The Genome Sequence of Exophiala sideris CBS121828.</title>
        <authorList>
            <consortium name="The Broad Institute Genomics Platform"/>
            <person name="Cuomo C."/>
            <person name="de Hoog S."/>
            <person name="Gorbushina A."/>
            <person name="Stielow B."/>
            <person name="Teixiera M."/>
            <person name="Abouelleil A."/>
            <person name="Chapman S.B."/>
            <person name="Priest M."/>
            <person name="Young S.K."/>
            <person name="Wortman J."/>
            <person name="Nusbaum C."/>
            <person name="Birren B."/>
        </authorList>
    </citation>
    <scope>NUCLEOTIDE SEQUENCE [LARGE SCALE GENOMIC DNA]</scope>
    <source>
        <strain evidence="8 9">CBS 121828</strain>
    </source>
</reference>